<dbReference type="RefSeq" id="XP_031933782.1">
    <property type="nucleotide sequence ID" value="XM_032064843.1"/>
</dbReference>
<dbReference type="EMBL" id="ML737564">
    <property type="protein sequence ID" value="KAE8370701.1"/>
    <property type="molecule type" value="Genomic_DNA"/>
</dbReference>
<dbReference type="Proteomes" id="UP000326268">
    <property type="component" value="Unassembled WGS sequence"/>
</dbReference>
<keyword evidence="1" id="KW-0472">Membrane</keyword>
<evidence type="ECO:0000256" key="1">
    <source>
        <dbReference type="SAM" id="Phobius"/>
    </source>
</evidence>
<reference evidence="2 3" key="1">
    <citation type="submission" date="2019-04" db="EMBL/GenBank/DDBJ databases">
        <title>Friends and foes A comparative genomics studyof 23 Aspergillus species from section Flavi.</title>
        <authorList>
            <consortium name="DOE Joint Genome Institute"/>
            <person name="Kjaerbolling I."/>
            <person name="Vesth T."/>
            <person name="Frisvad J.C."/>
            <person name="Nybo J.L."/>
            <person name="Theobald S."/>
            <person name="Kildgaard S."/>
            <person name="Isbrandt T."/>
            <person name="Kuo A."/>
            <person name="Sato A."/>
            <person name="Lyhne E.K."/>
            <person name="Kogle M.E."/>
            <person name="Wiebenga A."/>
            <person name="Kun R.S."/>
            <person name="Lubbers R.J."/>
            <person name="Makela M.R."/>
            <person name="Barry K."/>
            <person name="Chovatia M."/>
            <person name="Clum A."/>
            <person name="Daum C."/>
            <person name="Haridas S."/>
            <person name="He G."/>
            <person name="LaButti K."/>
            <person name="Lipzen A."/>
            <person name="Mondo S."/>
            <person name="Riley R."/>
            <person name="Salamov A."/>
            <person name="Simmons B.A."/>
            <person name="Magnuson J.K."/>
            <person name="Henrissat B."/>
            <person name="Mortensen U.H."/>
            <person name="Larsen T.O."/>
            <person name="Devries R.P."/>
            <person name="Grigoriev I.V."/>
            <person name="Machida M."/>
            <person name="Baker S.E."/>
            <person name="Andersen M.R."/>
        </authorList>
    </citation>
    <scope>NUCLEOTIDE SEQUENCE [LARGE SCALE GENOMIC DNA]</scope>
    <source>
        <strain evidence="2 3">CBS 763.97</strain>
    </source>
</reference>
<keyword evidence="3" id="KW-1185">Reference proteome</keyword>
<feature type="transmembrane region" description="Helical" evidence="1">
    <location>
        <begin position="79"/>
        <end position="96"/>
    </location>
</feature>
<feature type="transmembrane region" description="Helical" evidence="1">
    <location>
        <begin position="37"/>
        <end position="59"/>
    </location>
</feature>
<protein>
    <submittedName>
        <fullName evidence="2">Uncharacterized protein</fullName>
    </submittedName>
</protein>
<name>A0A5N7ALI9_9EURO</name>
<organism evidence="2 3">
    <name type="scientific">Aspergillus caelatus</name>
    <dbReference type="NCBI Taxonomy" id="61420"/>
    <lineage>
        <taxon>Eukaryota</taxon>
        <taxon>Fungi</taxon>
        <taxon>Dikarya</taxon>
        <taxon>Ascomycota</taxon>
        <taxon>Pezizomycotina</taxon>
        <taxon>Eurotiomycetes</taxon>
        <taxon>Eurotiomycetidae</taxon>
        <taxon>Eurotiales</taxon>
        <taxon>Aspergillaceae</taxon>
        <taxon>Aspergillus</taxon>
        <taxon>Aspergillus subgen. Circumdati</taxon>
    </lineage>
</organism>
<sequence length="109" mass="12147">MQVRQKNPLPVGNAICFILSHAARGPKEFLCAVWIHIFRVSLFLGPHFLYHLLPVLIPIKLDYPSASDSLRSLEQGKDPLGGSALFAVIGFSSLIFPKRHRSPKEFIAP</sequence>
<accession>A0A5N7ALI9</accession>
<keyword evidence="1" id="KW-1133">Transmembrane helix</keyword>
<dbReference type="AlphaFoldDB" id="A0A5N7ALI9"/>
<proteinExistence type="predicted"/>
<dbReference type="GeneID" id="43649289"/>
<gene>
    <name evidence="2" type="ORF">BDV27DRAFT_119350</name>
</gene>
<evidence type="ECO:0000313" key="3">
    <source>
        <dbReference type="Proteomes" id="UP000326268"/>
    </source>
</evidence>
<keyword evidence="1" id="KW-0812">Transmembrane</keyword>
<evidence type="ECO:0000313" key="2">
    <source>
        <dbReference type="EMBL" id="KAE8370701.1"/>
    </source>
</evidence>